<gene>
    <name evidence="1" type="ORF">FVEG_08330</name>
</gene>
<dbReference type="KEGG" id="fvr:FVEG_08330"/>
<dbReference type="EMBL" id="DS022252">
    <property type="protein sequence ID" value="EWG48626.1"/>
    <property type="molecule type" value="Genomic_DNA"/>
</dbReference>
<evidence type="ECO:0000313" key="2">
    <source>
        <dbReference type="Proteomes" id="UP000009096"/>
    </source>
</evidence>
<dbReference type="RefSeq" id="XP_018754817.1">
    <property type="nucleotide sequence ID" value="XM_018897220.1"/>
</dbReference>
<name>W7MCA3_GIBM7</name>
<dbReference type="EMBL" id="CM000587">
    <property type="protein sequence ID" value="EWG48626.1"/>
    <property type="molecule type" value="Genomic_DNA"/>
</dbReference>
<sequence>MCSTSETIPAWEQKIRDMALSDPGLEISVNSLEAVENAHFAALIYKKYDPVPDNVRVQLISIHIVTVQNVETATRTCIDTIQGFKNEKPNRDVWGRAISEACWTAKQSFSDRFDNASDQAVETITALPPTQHEGAAALFSYGMGIVRKVTNQASDGILDIDTKELLAENWNKLTEVDNDVKAGCSAARDALNSMF</sequence>
<organism evidence="1 2">
    <name type="scientific">Gibberella moniliformis (strain M3125 / FGSC 7600)</name>
    <name type="common">Maize ear and stalk rot fungus</name>
    <name type="synonym">Fusarium verticillioides</name>
    <dbReference type="NCBI Taxonomy" id="334819"/>
    <lineage>
        <taxon>Eukaryota</taxon>
        <taxon>Fungi</taxon>
        <taxon>Dikarya</taxon>
        <taxon>Ascomycota</taxon>
        <taxon>Pezizomycotina</taxon>
        <taxon>Sordariomycetes</taxon>
        <taxon>Hypocreomycetidae</taxon>
        <taxon>Hypocreales</taxon>
        <taxon>Nectriaceae</taxon>
        <taxon>Fusarium</taxon>
        <taxon>Fusarium fujikuroi species complex</taxon>
    </lineage>
</organism>
<dbReference type="AlphaFoldDB" id="W7MCA3"/>
<dbReference type="OrthoDB" id="5024028at2759"/>
<protein>
    <submittedName>
        <fullName evidence="1">Uncharacterized protein</fullName>
    </submittedName>
</protein>
<accession>W7MCA3</accession>
<reference evidence="1 2" key="1">
    <citation type="journal article" date="2010" name="Nature">
        <title>Comparative genomics reveals mobile pathogenicity chromosomes in Fusarium.</title>
        <authorList>
            <person name="Ma L.J."/>
            <person name="van der Does H.C."/>
            <person name="Borkovich K.A."/>
            <person name="Coleman J.J."/>
            <person name="Daboussi M.J."/>
            <person name="Di Pietro A."/>
            <person name="Dufresne M."/>
            <person name="Freitag M."/>
            <person name="Grabherr M."/>
            <person name="Henrissat B."/>
            <person name="Houterman P.M."/>
            <person name="Kang S."/>
            <person name="Shim W.B."/>
            <person name="Woloshuk C."/>
            <person name="Xie X."/>
            <person name="Xu J.R."/>
            <person name="Antoniw J."/>
            <person name="Baker S.E."/>
            <person name="Bluhm B.H."/>
            <person name="Breakspear A."/>
            <person name="Brown D.W."/>
            <person name="Butchko R.A."/>
            <person name="Chapman S."/>
            <person name="Coulson R."/>
            <person name="Coutinho P.M."/>
            <person name="Danchin E.G."/>
            <person name="Diener A."/>
            <person name="Gale L.R."/>
            <person name="Gardiner D.M."/>
            <person name="Goff S."/>
            <person name="Hammond-Kosack K.E."/>
            <person name="Hilburn K."/>
            <person name="Hua-Van A."/>
            <person name="Jonkers W."/>
            <person name="Kazan K."/>
            <person name="Kodira C.D."/>
            <person name="Koehrsen M."/>
            <person name="Kumar L."/>
            <person name="Lee Y.H."/>
            <person name="Li L."/>
            <person name="Manners J.M."/>
            <person name="Miranda-Saavedra D."/>
            <person name="Mukherjee M."/>
            <person name="Park G."/>
            <person name="Park J."/>
            <person name="Park S.Y."/>
            <person name="Proctor R.H."/>
            <person name="Regev A."/>
            <person name="Ruiz-Roldan M.C."/>
            <person name="Sain D."/>
            <person name="Sakthikumar S."/>
            <person name="Sykes S."/>
            <person name="Schwartz D.C."/>
            <person name="Turgeon B.G."/>
            <person name="Wapinski I."/>
            <person name="Yoder O."/>
            <person name="Young S."/>
            <person name="Zeng Q."/>
            <person name="Zhou S."/>
            <person name="Galagan J."/>
            <person name="Cuomo C.A."/>
            <person name="Kistler H.C."/>
            <person name="Rep M."/>
        </authorList>
    </citation>
    <scope>NUCLEOTIDE SEQUENCE [LARGE SCALE GENOMIC DNA]</scope>
    <source>
        <strain evidence="2">M3125 / FGSC 7600</strain>
    </source>
</reference>
<keyword evidence="2" id="KW-1185">Reference proteome</keyword>
<dbReference type="VEuPathDB" id="FungiDB:FVEG_08330"/>
<dbReference type="GeneID" id="30066069"/>
<dbReference type="Proteomes" id="UP000009096">
    <property type="component" value="Chromosome 10"/>
</dbReference>
<evidence type="ECO:0000313" key="1">
    <source>
        <dbReference type="EMBL" id="EWG48626.1"/>
    </source>
</evidence>
<proteinExistence type="predicted"/>